<gene>
    <name evidence="12" type="ORF">AA309_08865</name>
</gene>
<keyword evidence="9" id="KW-0456">Lyase</keyword>
<accession>A0A0H1RF09</accession>
<dbReference type="GO" id="GO:0006094">
    <property type="term" value="P:gluconeogenesis"/>
    <property type="evidence" value="ECO:0007669"/>
    <property type="project" value="UniProtKB-KW"/>
</dbReference>
<dbReference type="Proteomes" id="UP000035489">
    <property type="component" value="Unassembled WGS sequence"/>
</dbReference>
<dbReference type="Pfam" id="PF03315">
    <property type="entry name" value="SDH_beta"/>
    <property type="match status" value="1"/>
</dbReference>
<protein>
    <recommendedName>
        <fullName evidence="3">L-serine ammonia-lyase</fullName>
        <ecNumber evidence="3">4.3.1.17</ecNumber>
    </recommendedName>
</protein>
<keyword evidence="4" id="KW-0312">Gluconeogenesis</keyword>
<dbReference type="SUPFAM" id="SSF143548">
    <property type="entry name" value="Serine metabolism enzymes domain"/>
    <property type="match status" value="1"/>
</dbReference>
<evidence type="ECO:0000313" key="13">
    <source>
        <dbReference type="Proteomes" id="UP000035489"/>
    </source>
</evidence>
<comment type="cofactor">
    <cofactor evidence="1">
        <name>[4Fe-4S] cluster</name>
        <dbReference type="ChEBI" id="CHEBI:49883"/>
    </cofactor>
</comment>
<comment type="catalytic activity">
    <reaction evidence="10">
        <text>L-serine = pyruvate + NH4(+)</text>
        <dbReference type="Rhea" id="RHEA:19169"/>
        <dbReference type="ChEBI" id="CHEBI:15361"/>
        <dbReference type="ChEBI" id="CHEBI:28938"/>
        <dbReference type="ChEBI" id="CHEBI:33384"/>
        <dbReference type="EC" id="4.3.1.17"/>
    </reaction>
</comment>
<evidence type="ECO:0000256" key="3">
    <source>
        <dbReference type="ARBA" id="ARBA00012093"/>
    </source>
</evidence>
<organism evidence="12 13">
    <name type="scientific">Microvirga vignae</name>
    <dbReference type="NCBI Taxonomy" id="1225564"/>
    <lineage>
        <taxon>Bacteria</taxon>
        <taxon>Pseudomonadati</taxon>
        <taxon>Pseudomonadota</taxon>
        <taxon>Alphaproteobacteria</taxon>
        <taxon>Hyphomicrobiales</taxon>
        <taxon>Methylobacteriaceae</taxon>
        <taxon>Microvirga</taxon>
    </lineage>
</organism>
<evidence type="ECO:0000256" key="10">
    <source>
        <dbReference type="ARBA" id="ARBA00049406"/>
    </source>
</evidence>
<reference evidence="12 13" key="1">
    <citation type="submission" date="2015-05" db="EMBL/GenBank/DDBJ databases">
        <title>Draft genome sequence of Microvirga vignae strain BR3299, a novel nitrogen fixing bacteria isolated from Brazil semi-aired region.</title>
        <authorList>
            <person name="Zilli J.E."/>
            <person name="Passos S.R."/>
            <person name="Leite J."/>
            <person name="Baldani J.I."/>
            <person name="Xavier G.R."/>
            <person name="Rumjaneck N.G."/>
            <person name="Simoes-Araujo J.L."/>
        </authorList>
    </citation>
    <scope>NUCLEOTIDE SEQUENCE [LARGE SCALE GENOMIC DNA]</scope>
    <source>
        <strain evidence="12 13">BR3299</strain>
    </source>
</reference>
<dbReference type="PANTHER" id="PTHR30182">
    <property type="entry name" value="L-SERINE DEHYDRATASE"/>
    <property type="match status" value="1"/>
</dbReference>
<evidence type="ECO:0000256" key="2">
    <source>
        <dbReference type="ARBA" id="ARBA00008636"/>
    </source>
</evidence>
<keyword evidence="6" id="KW-0479">Metal-binding</keyword>
<comment type="similarity">
    <text evidence="2">Belongs to the iron-sulfur dependent L-serine dehydratase family.</text>
</comment>
<dbReference type="Gene3D" id="3.30.1330.90">
    <property type="entry name" value="D-3-phosphoglycerate dehydrogenase, domain 3"/>
    <property type="match status" value="1"/>
</dbReference>
<dbReference type="RefSeq" id="WP_047188631.1">
    <property type="nucleotide sequence ID" value="NZ_LCYG01000020.1"/>
</dbReference>
<keyword evidence="5" id="KW-0004">4Fe-4S</keyword>
<dbReference type="PATRIC" id="fig|1225564.3.peg.2386"/>
<dbReference type="GO" id="GO:0051539">
    <property type="term" value="F:4 iron, 4 sulfur cluster binding"/>
    <property type="evidence" value="ECO:0007669"/>
    <property type="project" value="UniProtKB-KW"/>
</dbReference>
<name>A0A0H1RF09_9HYPH</name>
<dbReference type="STRING" id="1225564.AA309_08865"/>
<evidence type="ECO:0000256" key="4">
    <source>
        <dbReference type="ARBA" id="ARBA00022432"/>
    </source>
</evidence>
<evidence type="ECO:0000256" key="5">
    <source>
        <dbReference type="ARBA" id="ARBA00022485"/>
    </source>
</evidence>
<proteinExistence type="inferred from homology"/>
<dbReference type="OrthoDB" id="9805537at2"/>
<dbReference type="InterPro" id="IPR005131">
    <property type="entry name" value="Ser_deHydtase_bsu"/>
</dbReference>
<evidence type="ECO:0000256" key="8">
    <source>
        <dbReference type="ARBA" id="ARBA00023014"/>
    </source>
</evidence>
<feature type="domain" description="Serine dehydratase beta chain" evidence="11">
    <location>
        <begin position="3"/>
        <end position="87"/>
    </location>
</feature>
<evidence type="ECO:0000256" key="1">
    <source>
        <dbReference type="ARBA" id="ARBA00001966"/>
    </source>
</evidence>
<evidence type="ECO:0000256" key="6">
    <source>
        <dbReference type="ARBA" id="ARBA00022723"/>
    </source>
</evidence>
<dbReference type="EMBL" id="LCYG01000020">
    <property type="protein sequence ID" value="KLK93426.1"/>
    <property type="molecule type" value="Genomic_DNA"/>
</dbReference>
<dbReference type="PANTHER" id="PTHR30182:SF1">
    <property type="entry name" value="L-SERINE DEHYDRATASE 1"/>
    <property type="match status" value="1"/>
</dbReference>
<evidence type="ECO:0000256" key="7">
    <source>
        <dbReference type="ARBA" id="ARBA00023004"/>
    </source>
</evidence>
<evidence type="ECO:0000259" key="11">
    <source>
        <dbReference type="Pfam" id="PF03315"/>
    </source>
</evidence>
<dbReference type="AlphaFoldDB" id="A0A0H1RF09"/>
<dbReference type="EC" id="4.3.1.17" evidence="3"/>
<comment type="caution">
    <text evidence="12">The sequence shown here is derived from an EMBL/GenBank/DDBJ whole genome shotgun (WGS) entry which is preliminary data.</text>
</comment>
<keyword evidence="7" id="KW-0408">Iron</keyword>
<dbReference type="GO" id="GO:0046872">
    <property type="term" value="F:metal ion binding"/>
    <property type="evidence" value="ECO:0007669"/>
    <property type="project" value="UniProtKB-KW"/>
</dbReference>
<keyword evidence="8" id="KW-0411">Iron-sulfur</keyword>
<evidence type="ECO:0000313" key="12">
    <source>
        <dbReference type="EMBL" id="KLK93426.1"/>
    </source>
</evidence>
<keyword evidence="13" id="KW-1185">Reference proteome</keyword>
<dbReference type="GO" id="GO:0003941">
    <property type="term" value="F:L-serine ammonia-lyase activity"/>
    <property type="evidence" value="ECO:0007669"/>
    <property type="project" value="UniProtKB-EC"/>
</dbReference>
<evidence type="ECO:0000256" key="9">
    <source>
        <dbReference type="ARBA" id="ARBA00023239"/>
    </source>
</evidence>
<dbReference type="InterPro" id="IPR051318">
    <property type="entry name" value="Fe-S_L-Ser"/>
</dbReference>
<dbReference type="InterPro" id="IPR029009">
    <property type="entry name" value="ASB_dom_sf"/>
</dbReference>
<sequence length="94" mass="10277">MISAFELSEIGIRPSSSHTVGPMAAAKRFIDELKCDGLVPRRTEARIYGSLAWTGRGHGTETVICLGLLGEAPDSVDPNRVADLVHHKRWPRTP</sequence>